<name>A0A242N2R4_CABSO</name>
<dbReference type="Proteomes" id="UP000195221">
    <property type="component" value="Unassembled WGS sequence"/>
</dbReference>
<protein>
    <submittedName>
        <fullName evidence="2">Uncharacterized protein</fullName>
    </submittedName>
</protein>
<dbReference type="EMBL" id="NBTZ01000027">
    <property type="protein sequence ID" value="OTP77862.1"/>
    <property type="molecule type" value="Genomic_DNA"/>
</dbReference>
<reference evidence="2 3" key="1">
    <citation type="submission" date="2017-03" db="EMBL/GenBank/DDBJ databases">
        <title>Genome analysis of strain PAMC 26577.</title>
        <authorList>
            <person name="Oh H.-M."/>
            <person name="Yang J.-A."/>
        </authorList>
    </citation>
    <scope>NUCLEOTIDE SEQUENCE [LARGE SCALE GENOMIC DNA]</scope>
    <source>
        <strain evidence="2 3">PAMC 26577</strain>
    </source>
</reference>
<evidence type="ECO:0000313" key="3">
    <source>
        <dbReference type="Proteomes" id="UP000195221"/>
    </source>
</evidence>
<gene>
    <name evidence="2" type="ORF">PAMC26577_07010</name>
</gene>
<evidence type="ECO:0000313" key="2">
    <source>
        <dbReference type="EMBL" id="OTP77862.1"/>
    </source>
</evidence>
<dbReference type="AlphaFoldDB" id="A0A242N2R4"/>
<comment type="caution">
    <text evidence="2">The sequence shown here is derived from an EMBL/GenBank/DDBJ whole genome shotgun (WGS) entry which is preliminary data.</text>
</comment>
<evidence type="ECO:0000256" key="1">
    <source>
        <dbReference type="SAM" id="MobiDB-lite"/>
    </source>
</evidence>
<feature type="region of interest" description="Disordered" evidence="1">
    <location>
        <begin position="1"/>
        <end position="20"/>
    </location>
</feature>
<accession>A0A242N2R4</accession>
<sequence>MQKRNEGRGVSMPEFSGHDPSPAFQQRFMCVSFKFIETQ</sequence>
<proteinExistence type="predicted"/>
<organism evidence="2 3">
    <name type="scientific">Caballeronia sordidicola</name>
    <name type="common">Burkholderia sordidicola</name>
    <dbReference type="NCBI Taxonomy" id="196367"/>
    <lineage>
        <taxon>Bacteria</taxon>
        <taxon>Pseudomonadati</taxon>
        <taxon>Pseudomonadota</taxon>
        <taxon>Betaproteobacteria</taxon>
        <taxon>Burkholderiales</taxon>
        <taxon>Burkholderiaceae</taxon>
        <taxon>Caballeronia</taxon>
    </lineage>
</organism>